<gene>
    <name evidence="2" type="ORF">S06H3_57868</name>
</gene>
<sequence>MSNTDLASVQAIVYGYVQGVFFRAFVSRRATELGLTGYVRNLPNSEAVEVNAEGERKRLEELISHLKVGPPTARVERVVTNWSEYTGSYSEFSIRY</sequence>
<dbReference type="EMBL" id="BARV01037403">
    <property type="protein sequence ID" value="GAI50440.1"/>
    <property type="molecule type" value="Genomic_DNA"/>
</dbReference>
<accession>X1QHG0</accession>
<dbReference type="SUPFAM" id="SSF54975">
    <property type="entry name" value="Acylphosphatase/BLUF domain-like"/>
    <property type="match status" value="1"/>
</dbReference>
<dbReference type="Pfam" id="PF00708">
    <property type="entry name" value="Acylphosphatase"/>
    <property type="match status" value="1"/>
</dbReference>
<reference evidence="2" key="1">
    <citation type="journal article" date="2014" name="Front. Microbiol.">
        <title>High frequency of phylogenetically diverse reductive dehalogenase-homologous genes in deep subseafloor sedimentary metagenomes.</title>
        <authorList>
            <person name="Kawai M."/>
            <person name="Futagami T."/>
            <person name="Toyoda A."/>
            <person name="Takaki Y."/>
            <person name="Nishi S."/>
            <person name="Hori S."/>
            <person name="Arai W."/>
            <person name="Tsubouchi T."/>
            <person name="Morono Y."/>
            <person name="Uchiyama I."/>
            <person name="Ito T."/>
            <person name="Fujiyama A."/>
            <person name="Inagaki F."/>
            <person name="Takami H."/>
        </authorList>
    </citation>
    <scope>NUCLEOTIDE SEQUENCE</scope>
    <source>
        <strain evidence="2">Expedition CK06-06</strain>
    </source>
</reference>
<dbReference type="PANTHER" id="PTHR47268:SF4">
    <property type="entry name" value="ACYLPHOSPHATASE"/>
    <property type="match status" value="1"/>
</dbReference>
<protein>
    <recommendedName>
        <fullName evidence="1">Acylphosphatase-like domain-containing protein</fullName>
    </recommendedName>
</protein>
<dbReference type="InterPro" id="IPR036046">
    <property type="entry name" value="Acylphosphatase-like_dom_sf"/>
</dbReference>
<dbReference type="PROSITE" id="PS00150">
    <property type="entry name" value="ACYLPHOSPHATASE_1"/>
    <property type="match status" value="1"/>
</dbReference>
<proteinExistence type="predicted"/>
<dbReference type="InterPro" id="IPR020456">
    <property type="entry name" value="Acylphosphatase"/>
</dbReference>
<comment type="caution">
    <text evidence="2">The sequence shown here is derived from an EMBL/GenBank/DDBJ whole genome shotgun (WGS) entry which is preliminary data.</text>
</comment>
<dbReference type="PROSITE" id="PS51160">
    <property type="entry name" value="ACYLPHOSPHATASE_3"/>
    <property type="match status" value="1"/>
</dbReference>
<evidence type="ECO:0000313" key="2">
    <source>
        <dbReference type="EMBL" id="GAI50440.1"/>
    </source>
</evidence>
<dbReference type="GO" id="GO:0003998">
    <property type="term" value="F:acylphosphatase activity"/>
    <property type="evidence" value="ECO:0007669"/>
    <property type="project" value="InterPro"/>
</dbReference>
<evidence type="ECO:0000259" key="1">
    <source>
        <dbReference type="PROSITE" id="PS51160"/>
    </source>
</evidence>
<feature type="domain" description="Acylphosphatase-like" evidence="1">
    <location>
        <begin position="8"/>
        <end position="96"/>
    </location>
</feature>
<dbReference type="Gene3D" id="3.30.70.100">
    <property type="match status" value="1"/>
</dbReference>
<dbReference type="PANTHER" id="PTHR47268">
    <property type="entry name" value="ACYLPHOSPHATASE"/>
    <property type="match status" value="1"/>
</dbReference>
<organism evidence="2">
    <name type="scientific">marine sediment metagenome</name>
    <dbReference type="NCBI Taxonomy" id="412755"/>
    <lineage>
        <taxon>unclassified sequences</taxon>
        <taxon>metagenomes</taxon>
        <taxon>ecological metagenomes</taxon>
    </lineage>
</organism>
<dbReference type="InterPro" id="IPR001792">
    <property type="entry name" value="Acylphosphatase-like_dom"/>
</dbReference>
<dbReference type="AlphaFoldDB" id="X1QHG0"/>
<name>X1QHG0_9ZZZZ</name>
<dbReference type="InterPro" id="IPR017968">
    <property type="entry name" value="Acylphosphatase_CS"/>
</dbReference>